<feature type="transmembrane region" description="Helical" evidence="16">
    <location>
        <begin position="748"/>
        <end position="764"/>
    </location>
</feature>
<dbReference type="PROSITE" id="PS01047">
    <property type="entry name" value="HMA_1"/>
    <property type="match status" value="2"/>
</dbReference>
<dbReference type="InterPro" id="IPR006121">
    <property type="entry name" value="HMA_dom"/>
</dbReference>
<keyword evidence="19" id="KW-1185">Reference proteome</keyword>
<dbReference type="InterPro" id="IPR023298">
    <property type="entry name" value="ATPase_P-typ_TM_dom_sf"/>
</dbReference>
<dbReference type="PRINTS" id="PR00119">
    <property type="entry name" value="CATATPASE"/>
</dbReference>
<evidence type="ECO:0000256" key="5">
    <source>
        <dbReference type="ARBA" id="ARBA00022723"/>
    </source>
</evidence>
<evidence type="ECO:0000256" key="2">
    <source>
        <dbReference type="ARBA" id="ARBA00006024"/>
    </source>
</evidence>
<keyword evidence="5 16" id="KW-0479">Metal-binding</keyword>
<dbReference type="PROSITE" id="PS00154">
    <property type="entry name" value="ATPASE_E1_E2"/>
    <property type="match status" value="1"/>
</dbReference>
<dbReference type="Gene3D" id="3.30.70.100">
    <property type="match status" value="2"/>
</dbReference>
<feature type="domain" description="HMA" evidence="17">
    <location>
        <begin position="68"/>
        <end position="133"/>
    </location>
</feature>
<dbReference type="RefSeq" id="WP_305976906.1">
    <property type="nucleotide sequence ID" value="NZ_JAPJDZ010000057.1"/>
</dbReference>
<keyword evidence="8" id="KW-0187">Copper transport</keyword>
<keyword evidence="15 16" id="KW-0472">Membrane</keyword>
<dbReference type="InterPro" id="IPR027256">
    <property type="entry name" value="P-typ_ATPase_IB"/>
</dbReference>
<keyword evidence="10" id="KW-0460">Magnesium</keyword>
<feature type="transmembrane region" description="Helical" evidence="16">
    <location>
        <begin position="184"/>
        <end position="203"/>
    </location>
</feature>
<evidence type="ECO:0000256" key="9">
    <source>
        <dbReference type="ARBA" id="ARBA00022840"/>
    </source>
</evidence>
<keyword evidence="7 16" id="KW-0547">Nucleotide-binding</keyword>
<evidence type="ECO:0000256" key="4">
    <source>
        <dbReference type="ARBA" id="ARBA00022692"/>
    </source>
</evidence>
<keyword evidence="11" id="KW-1278">Translocase</keyword>
<keyword evidence="16" id="KW-1003">Cell membrane</keyword>
<evidence type="ECO:0000256" key="10">
    <source>
        <dbReference type="ARBA" id="ARBA00022842"/>
    </source>
</evidence>
<keyword evidence="6" id="KW-0677">Repeat</keyword>
<dbReference type="InterPro" id="IPR059000">
    <property type="entry name" value="ATPase_P-type_domA"/>
</dbReference>
<keyword evidence="9 16" id="KW-0067">ATP-binding</keyword>
<keyword evidence="14" id="KW-0406">Ion transport</keyword>
<dbReference type="Pfam" id="PF00403">
    <property type="entry name" value="HMA"/>
    <property type="match status" value="2"/>
</dbReference>
<protein>
    <submittedName>
        <fullName evidence="18">Heavy metal translocating P-type ATPase</fullName>
    </submittedName>
</protein>
<proteinExistence type="inferred from homology"/>
<dbReference type="SFLD" id="SFLDS00003">
    <property type="entry name" value="Haloacid_Dehalogenase"/>
    <property type="match status" value="1"/>
</dbReference>
<dbReference type="NCBIfam" id="TIGR01525">
    <property type="entry name" value="ATPase-IB_hvy"/>
    <property type="match status" value="1"/>
</dbReference>
<evidence type="ECO:0000259" key="17">
    <source>
        <dbReference type="PROSITE" id="PS50846"/>
    </source>
</evidence>
<keyword evidence="4 16" id="KW-0812">Transmembrane</keyword>
<dbReference type="InterPro" id="IPR001757">
    <property type="entry name" value="P_typ_ATPase"/>
</dbReference>
<dbReference type="CDD" id="cd02094">
    <property type="entry name" value="P-type_ATPase_Cu-like"/>
    <property type="match status" value="1"/>
</dbReference>
<dbReference type="Pfam" id="PF00122">
    <property type="entry name" value="E1-E2_ATPase"/>
    <property type="match status" value="1"/>
</dbReference>
<evidence type="ECO:0000256" key="11">
    <source>
        <dbReference type="ARBA" id="ARBA00022967"/>
    </source>
</evidence>
<evidence type="ECO:0000256" key="16">
    <source>
        <dbReference type="RuleBase" id="RU362081"/>
    </source>
</evidence>
<dbReference type="Pfam" id="PF00702">
    <property type="entry name" value="Hydrolase"/>
    <property type="match status" value="1"/>
</dbReference>
<feature type="domain" description="HMA" evidence="17">
    <location>
        <begin position="3"/>
        <end position="66"/>
    </location>
</feature>
<dbReference type="SFLD" id="SFLDG00002">
    <property type="entry name" value="C1.7:_P-type_atpase_like"/>
    <property type="match status" value="1"/>
</dbReference>
<feature type="transmembrane region" description="Helical" evidence="16">
    <location>
        <begin position="248"/>
        <end position="266"/>
    </location>
</feature>
<dbReference type="PANTHER" id="PTHR43520">
    <property type="entry name" value="ATP7, ISOFORM B"/>
    <property type="match status" value="1"/>
</dbReference>
<dbReference type="PROSITE" id="PS50846">
    <property type="entry name" value="HMA_2"/>
    <property type="match status" value="2"/>
</dbReference>
<comment type="caution">
    <text evidence="18">The sequence shown here is derived from an EMBL/GenBank/DDBJ whole genome shotgun (WGS) entry which is preliminary data.</text>
</comment>
<dbReference type="InterPro" id="IPR023299">
    <property type="entry name" value="ATPase_P-typ_cyto_dom_N"/>
</dbReference>
<feature type="transmembrane region" description="Helical" evidence="16">
    <location>
        <begin position="400"/>
        <end position="421"/>
    </location>
</feature>
<comment type="similarity">
    <text evidence="2 16">Belongs to the cation transport ATPase (P-type) (TC 3.A.3) family. Type IB subfamily.</text>
</comment>
<gene>
    <name evidence="18" type="ORF">ORJ04_16815</name>
</gene>
<evidence type="ECO:0000256" key="7">
    <source>
        <dbReference type="ARBA" id="ARBA00022741"/>
    </source>
</evidence>
<dbReference type="Gene3D" id="2.70.150.10">
    <property type="entry name" value="Calcium-transporting ATPase, cytoplasmic transduction domain A"/>
    <property type="match status" value="1"/>
</dbReference>
<dbReference type="SUPFAM" id="SSF81653">
    <property type="entry name" value="Calcium ATPase, transduction domain A"/>
    <property type="match status" value="1"/>
</dbReference>
<dbReference type="InterPro" id="IPR044492">
    <property type="entry name" value="P_typ_ATPase_HD_dom"/>
</dbReference>
<evidence type="ECO:0000256" key="3">
    <source>
        <dbReference type="ARBA" id="ARBA00022448"/>
    </source>
</evidence>
<evidence type="ECO:0000313" key="18">
    <source>
        <dbReference type="EMBL" id="MDP5137620.1"/>
    </source>
</evidence>
<dbReference type="Gene3D" id="3.40.1110.10">
    <property type="entry name" value="Calcium-transporting ATPase, cytoplasmic domain N"/>
    <property type="match status" value="1"/>
</dbReference>
<dbReference type="EMBL" id="JAPJDZ010000057">
    <property type="protein sequence ID" value="MDP5137620.1"/>
    <property type="molecule type" value="Genomic_DNA"/>
</dbReference>
<dbReference type="NCBIfam" id="TIGR01494">
    <property type="entry name" value="ATPase_P-type"/>
    <property type="match status" value="1"/>
</dbReference>
<organism evidence="18 19">
    <name type="scientific">Rheinheimera baltica</name>
    <dbReference type="NCBI Taxonomy" id="67576"/>
    <lineage>
        <taxon>Bacteria</taxon>
        <taxon>Pseudomonadati</taxon>
        <taxon>Pseudomonadota</taxon>
        <taxon>Gammaproteobacteria</taxon>
        <taxon>Chromatiales</taxon>
        <taxon>Chromatiaceae</taxon>
        <taxon>Rheinheimera</taxon>
    </lineage>
</organism>
<evidence type="ECO:0000256" key="8">
    <source>
        <dbReference type="ARBA" id="ARBA00022796"/>
    </source>
</evidence>
<keyword evidence="3" id="KW-0813">Transport</keyword>
<evidence type="ECO:0000256" key="12">
    <source>
        <dbReference type="ARBA" id="ARBA00022989"/>
    </source>
</evidence>
<evidence type="ECO:0000256" key="6">
    <source>
        <dbReference type="ARBA" id="ARBA00022737"/>
    </source>
</evidence>
<reference evidence="18 19" key="1">
    <citation type="submission" date="2022-11" db="EMBL/GenBank/DDBJ databases">
        <title>Viruses from the air-sea interface of a natural surface slick.</title>
        <authorList>
            <person name="Rahlff J."/>
            <person name="Holmfeldt K."/>
        </authorList>
    </citation>
    <scope>NUCLEOTIDE SEQUENCE [LARGE SCALE GENOMIC DNA]</scope>
    <source>
        <strain evidence="18 19">SMS4</strain>
    </source>
</reference>
<dbReference type="InterPro" id="IPR018303">
    <property type="entry name" value="ATPase_P-typ_P_site"/>
</dbReference>
<dbReference type="SUPFAM" id="SSF56784">
    <property type="entry name" value="HAD-like"/>
    <property type="match status" value="1"/>
</dbReference>
<evidence type="ECO:0000256" key="14">
    <source>
        <dbReference type="ARBA" id="ARBA00023065"/>
    </source>
</evidence>
<accession>A0ABT9I2K6</accession>
<evidence type="ECO:0000256" key="13">
    <source>
        <dbReference type="ARBA" id="ARBA00023008"/>
    </source>
</evidence>
<sequence length="797" mass="84137">MSDSVQLHIKGMSCASCVGRIEKALKQVDGVSSASVNLANETATVSGTASVSALANAITNAGYQLKQRQQQYGVTGMTCASCAGRVEKALLKVQGVVNAQVNLATEQVSLTLLDALNTEQLQQALVGSGYTLVEKDQADNSAKTDTLPFYRQPWFPVLGSAVLTLPLILPMLGMLFGVDWMLPALWQWMLATPVQFYFGARFYKGGWSALKAGTGNMDLLVALGTSAAYSLSLYLWLTFDGQHGAAHLYFESSAAVLTLVILGKWLEHRAKRRTTDALRALENLKPTEARVKRDDTWQMVAAASIQSGEIVQVKPGERIAVDGEVLSGDSSVDEALISGESLPLHKSSGDKVVGGAINLDGVLELRATSVGAESTLAKIINLVEQAQGAKAPVQALVDKISAIFVPVVLLVALVTLLGWGFSTGNWAQGILNAVAVLVIACPCALGLATPAAIMAGTGTAARHGILVKDAIALEQATQIDYVVFDKTGTLTEGKPELVQFTAITGSETELLTLAVSLQQHSEHPLAKAVLVKAEQDNISAVDTRDFSVVAGKGVKAKVDGTQFMLGSSHWMRELGLELPVDLINAKGASVSWLAKAPADNPELKPEQKPELLGLLCFNDTLKPHAKKAVAQLQKQGIKVAMLTGDSKASAEGVAAELKLDNYQAEVLPADKASFIKQCQKDGHQVAMVGDGINDAPALAQADLGIAMATGTEIAVSAAAITLMRGEPALVGAALTIAGKTYRKIQQNLFWAFIFNTVGIPLAALGYLNPIIAGAAMASSSLIVVSNALLLQRWKMQE</sequence>
<dbReference type="SFLD" id="SFLDF00027">
    <property type="entry name" value="p-type_atpase"/>
    <property type="match status" value="1"/>
</dbReference>
<dbReference type="InterPro" id="IPR017969">
    <property type="entry name" value="Heavy-metal-associated_CS"/>
</dbReference>
<dbReference type="InterPro" id="IPR008250">
    <property type="entry name" value="ATPase_P-typ_transduc_dom_A_sf"/>
</dbReference>
<dbReference type="NCBIfam" id="TIGR00003">
    <property type="entry name" value="copper ion binding protein"/>
    <property type="match status" value="1"/>
</dbReference>
<keyword evidence="13" id="KW-0186">Copper</keyword>
<keyword evidence="12 16" id="KW-1133">Transmembrane helix</keyword>
<evidence type="ECO:0000256" key="15">
    <source>
        <dbReference type="ARBA" id="ARBA00023136"/>
    </source>
</evidence>
<evidence type="ECO:0000313" key="19">
    <source>
        <dbReference type="Proteomes" id="UP001231109"/>
    </source>
</evidence>
<feature type="transmembrane region" description="Helical" evidence="16">
    <location>
        <begin position="215"/>
        <end position="236"/>
    </location>
</feature>
<name>A0ABT9I2K6_9GAMM</name>
<dbReference type="CDD" id="cd00371">
    <property type="entry name" value="HMA"/>
    <property type="match status" value="2"/>
</dbReference>
<dbReference type="Gene3D" id="3.40.50.1000">
    <property type="entry name" value="HAD superfamily/HAD-like"/>
    <property type="match status" value="1"/>
</dbReference>
<dbReference type="PRINTS" id="PR00941">
    <property type="entry name" value="CDATPASE"/>
</dbReference>
<dbReference type="InterPro" id="IPR036163">
    <property type="entry name" value="HMA_dom_sf"/>
</dbReference>
<dbReference type="InterPro" id="IPR036412">
    <property type="entry name" value="HAD-like_sf"/>
</dbReference>
<dbReference type="SUPFAM" id="SSF55008">
    <property type="entry name" value="HMA, heavy metal-associated domain"/>
    <property type="match status" value="2"/>
</dbReference>
<dbReference type="SUPFAM" id="SSF81665">
    <property type="entry name" value="Calcium ATPase, transmembrane domain M"/>
    <property type="match status" value="1"/>
</dbReference>
<feature type="transmembrane region" description="Helical" evidence="16">
    <location>
        <begin position="154"/>
        <end position="178"/>
    </location>
</feature>
<feature type="transmembrane region" description="Helical" evidence="16">
    <location>
        <begin position="433"/>
        <end position="453"/>
    </location>
</feature>
<dbReference type="Proteomes" id="UP001231109">
    <property type="component" value="Unassembled WGS sequence"/>
</dbReference>
<dbReference type="InterPro" id="IPR023214">
    <property type="entry name" value="HAD_sf"/>
</dbReference>
<dbReference type="NCBIfam" id="TIGR01511">
    <property type="entry name" value="ATPase-IB1_Cu"/>
    <property type="match status" value="1"/>
</dbReference>
<feature type="transmembrane region" description="Helical" evidence="16">
    <location>
        <begin position="770"/>
        <end position="790"/>
    </location>
</feature>
<comment type="subcellular location">
    <subcellularLocation>
        <location evidence="16">Cell membrane</location>
    </subcellularLocation>
    <subcellularLocation>
        <location evidence="1">Endomembrane system</location>
        <topology evidence="1">Multi-pass membrane protein</topology>
    </subcellularLocation>
</comment>
<evidence type="ECO:0000256" key="1">
    <source>
        <dbReference type="ARBA" id="ARBA00004127"/>
    </source>
</evidence>
<dbReference type="InterPro" id="IPR006122">
    <property type="entry name" value="HMA_Cu_ion-bd"/>
</dbReference>
<dbReference type="PANTHER" id="PTHR43520:SF8">
    <property type="entry name" value="P-TYPE CU(+) TRANSPORTER"/>
    <property type="match status" value="1"/>
</dbReference>